<dbReference type="InterPro" id="IPR031591">
    <property type="entry name" value="CCDC106"/>
</dbReference>
<feature type="transmembrane region" description="Helical" evidence="2">
    <location>
        <begin position="9"/>
        <end position="29"/>
    </location>
</feature>
<dbReference type="KEGG" id="caua:113075406"/>
<dbReference type="OrthoDB" id="8853683at2759"/>
<proteinExistence type="predicted"/>
<protein>
    <submittedName>
        <fullName evidence="4">Coiled-coil domain-containing protein 106-like</fullName>
    </submittedName>
</protein>
<evidence type="ECO:0000256" key="1">
    <source>
        <dbReference type="SAM" id="MobiDB-lite"/>
    </source>
</evidence>
<feature type="compositionally biased region" description="Basic residues" evidence="1">
    <location>
        <begin position="153"/>
        <end position="167"/>
    </location>
</feature>
<reference evidence="4" key="1">
    <citation type="submission" date="2025-08" db="UniProtKB">
        <authorList>
            <consortium name="RefSeq"/>
        </authorList>
    </citation>
    <scope>IDENTIFICATION</scope>
    <source>
        <strain evidence="4">Wakin</strain>
        <tissue evidence="4">Muscle</tissue>
    </source>
</reference>
<dbReference type="Pfam" id="PF15794">
    <property type="entry name" value="CCDC106"/>
    <property type="match status" value="1"/>
</dbReference>
<dbReference type="PANTHER" id="PTHR16477:SF5">
    <property type="entry name" value="COILED-COIL DOMAIN-CONTAINING PROTEIN 106-RELATED"/>
    <property type="match status" value="1"/>
</dbReference>
<dbReference type="GeneID" id="113075406"/>
<evidence type="ECO:0000256" key="2">
    <source>
        <dbReference type="SAM" id="Phobius"/>
    </source>
</evidence>
<organism evidence="3 4">
    <name type="scientific">Carassius auratus</name>
    <name type="common">Goldfish</name>
    <dbReference type="NCBI Taxonomy" id="7957"/>
    <lineage>
        <taxon>Eukaryota</taxon>
        <taxon>Metazoa</taxon>
        <taxon>Chordata</taxon>
        <taxon>Craniata</taxon>
        <taxon>Vertebrata</taxon>
        <taxon>Euteleostomi</taxon>
        <taxon>Actinopterygii</taxon>
        <taxon>Neopterygii</taxon>
        <taxon>Teleostei</taxon>
        <taxon>Ostariophysi</taxon>
        <taxon>Cypriniformes</taxon>
        <taxon>Cyprinidae</taxon>
        <taxon>Cyprininae</taxon>
        <taxon>Carassius</taxon>
    </lineage>
</organism>
<dbReference type="Proteomes" id="UP000515129">
    <property type="component" value="Unplaced"/>
</dbReference>
<accession>A0A6P6N4A7</accession>
<gene>
    <name evidence="4" type="primary">LOC113075406</name>
</gene>
<dbReference type="PANTHER" id="PTHR16477">
    <property type="entry name" value="COILED-COIL DOMAIN-CONTAINING PROTEIN 106"/>
    <property type="match status" value="1"/>
</dbReference>
<feature type="region of interest" description="Disordered" evidence="1">
    <location>
        <begin position="114"/>
        <end position="174"/>
    </location>
</feature>
<keyword evidence="2" id="KW-0472">Membrane</keyword>
<keyword evidence="2" id="KW-1133">Transmembrane helix</keyword>
<feature type="region of interest" description="Disordered" evidence="1">
    <location>
        <begin position="46"/>
        <end position="83"/>
    </location>
</feature>
<name>A0A6P6N4A7_CARAU</name>
<feature type="compositionally biased region" description="Low complexity" evidence="1">
    <location>
        <begin position="131"/>
        <end position="146"/>
    </location>
</feature>
<keyword evidence="2" id="KW-0812">Transmembrane</keyword>
<dbReference type="GO" id="GO:0005654">
    <property type="term" value="C:nucleoplasm"/>
    <property type="evidence" value="ECO:0007669"/>
    <property type="project" value="TreeGrafter"/>
</dbReference>
<evidence type="ECO:0000313" key="4">
    <source>
        <dbReference type="RefSeq" id="XP_026103910.1"/>
    </source>
</evidence>
<dbReference type="AlphaFoldDB" id="A0A6P6N4A7"/>
<evidence type="ECO:0000313" key="3">
    <source>
        <dbReference type="Proteomes" id="UP000515129"/>
    </source>
</evidence>
<dbReference type="RefSeq" id="XP_026103910.1">
    <property type="nucleotide sequence ID" value="XM_026248125.1"/>
</dbReference>
<sequence length="281" mass="31503">MIDSRDRILILHIPISLIISFTTLSIYLLCYTFSYITTIFTDEENEVPEQSVGPESNPDASYPDTAPAASCESEKGVQASVDESPVDNLLKRIEALEQERDFLRHTLASVCGKEKKKKKKKKDTSSESDELNSSSSSSSSSLPSSSLEDERCSKKKSKKKRTQKNRSRSAFSSSAVRAKCPDDVLKRYKKVLRAFKKEGSMTRAFIKVGVDRNTLALTAVVAEIQIISPEFFRSIPQFQPQQEKLFDFALRCSEALTTEMKASITSGKKSGKLLPIKYKFR</sequence>
<keyword evidence="3" id="KW-1185">Reference proteome</keyword>